<protein>
    <submittedName>
        <fullName evidence="2">AtpZ/AtpI family protein</fullName>
    </submittedName>
</protein>
<evidence type="ECO:0000313" key="2">
    <source>
        <dbReference type="EMBL" id="MDX5894275.1"/>
    </source>
</evidence>
<dbReference type="AlphaFoldDB" id="A0AB35T635"/>
<evidence type="ECO:0000313" key="3">
    <source>
        <dbReference type="Proteomes" id="UP001281130"/>
    </source>
</evidence>
<feature type="transmembrane region" description="Helical" evidence="1">
    <location>
        <begin position="60"/>
        <end position="81"/>
    </location>
</feature>
<gene>
    <name evidence="2" type="ORF">SIL72_09590</name>
</gene>
<evidence type="ECO:0000256" key="1">
    <source>
        <dbReference type="SAM" id="Phobius"/>
    </source>
</evidence>
<keyword evidence="1" id="KW-1133">Transmembrane helix</keyword>
<keyword evidence="1" id="KW-0812">Transmembrane</keyword>
<dbReference type="Pfam" id="PF09527">
    <property type="entry name" value="ATPase_gene1"/>
    <property type="match status" value="1"/>
</dbReference>
<organism evidence="2 3">
    <name type="scientific">Rubrobacter radiotolerans</name>
    <name type="common">Arthrobacter radiotolerans</name>
    <dbReference type="NCBI Taxonomy" id="42256"/>
    <lineage>
        <taxon>Bacteria</taxon>
        <taxon>Bacillati</taxon>
        <taxon>Actinomycetota</taxon>
        <taxon>Rubrobacteria</taxon>
        <taxon>Rubrobacterales</taxon>
        <taxon>Rubrobacteraceae</taxon>
        <taxon>Rubrobacter</taxon>
    </lineage>
</organism>
<dbReference type="RefSeq" id="WP_198024456.1">
    <property type="nucleotide sequence ID" value="NZ_CP007514.1"/>
</dbReference>
<dbReference type="EMBL" id="JAWXXX010000001">
    <property type="protein sequence ID" value="MDX5894275.1"/>
    <property type="molecule type" value="Genomic_DNA"/>
</dbReference>
<reference evidence="2" key="1">
    <citation type="submission" date="2023-11" db="EMBL/GenBank/DDBJ databases">
        <title>MicrobeMod: A computational toolkit for identifying prokaryotic methylation and restriction-modification with nanopore sequencing.</title>
        <authorList>
            <person name="Crits-Christoph A."/>
            <person name="Kang S.C."/>
            <person name="Lee H."/>
            <person name="Ostrov N."/>
        </authorList>
    </citation>
    <scope>NUCLEOTIDE SEQUENCE</scope>
    <source>
        <strain evidence="2">ATCC 51242</strain>
    </source>
</reference>
<name>A0AB35T635_RUBRA</name>
<sequence length="90" mass="9860">MKQDSASGMIFHAMISERVERFGYTVDGRYTRFAGIGFAFVALISAFTVGGYFIDRWAGTMPLFVLVGLVLGFAAALYYLFVKLKELGGG</sequence>
<comment type="caution">
    <text evidence="2">The sequence shown here is derived from an EMBL/GenBank/DDBJ whole genome shotgun (WGS) entry which is preliminary data.</text>
</comment>
<dbReference type="Proteomes" id="UP001281130">
    <property type="component" value="Unassembled WGS sequence"/>
</dbReference>
<proteinExistence type="predicted"/>
<accession>A0AB35T635</accession>
<feature type="transmembrane region" description="Helical" evidence="1">
    <location>
        <begin position="33"/>
        <end position="54"/>
    </location>
</feature>
<keyword evidence="1" id="KW-0472">Membrane</keyword>
<dbReference type="InterPro" id="IPR032820">
    <property type="entry name" value="ATPase_put"/>
</dbReference>